<dbReference type="InterPro" id="IPR002577">
    <property type="entry name" value="HTH_HxlR"/>
</dbReference>
<dbReference type="AlphaFoldDB" id="A0A1J5RIL5"/>
<proteinExistence type="predicted"/>
<evidence type="ECO:0000256" key="3">
    <source>
        <dbReference type="ARBA" id="ARBA00023163"/>
    </source>
</evidence>
<accession>A0A1J5RIL5</accession>
<sequence length="138" mass="15450">MPRMRHRNLQCSPGCMVEATLSLIDGKWKGVVLYHLLDGTLRFNELRRRLPNVTQRMLTNQLRELETDGLIARKVYAQVPPKVEYRLTARGRSLQPVMVALKAWGDANITLASNQSAVLPERVDVPSMSIVAARASGV</sequence>
<evidence type="ECO:0000256" key="2">
    <source>
        <dbReference type="ARBA" id="ARBA00023125"/>
    </source>
</evidence>
<dbReference type="GO" id="GO:0003677">
    <property type="term" value="F:DNA binding"/>
    <property type="evidence" value="ECO:0007669"/>
    <property type="project" value="UniProtKB-KW"/>
</dbReference>
<evidence type="ECO:0000256" key="1">
    <source>
        <dbReference type="ARBA" id="ARBA00023015"/>
    </source>
</evidence>
<keyword evidence="2" id="KW-0238">DNA-binding</keyword>
<dbReference type="SUPFAM" id="SSF46785">
    <property type="entry name" value="Winged helix' DNA-binding domain"/>
    <property type="match status" value="1"/>
</dbReference>
<reference evidence="5" key="1">
    <citation type="submission" date="2016-10" db="EMBL/GenBank/DDBJ databases">
        <title>Sequence of Gallionella enrichment culture.</title>
        <authorList>
            <person name="Poehlein A."/>
            <person name="Muehling M."/>
            <person name="Daniel R."/>
        </authorList>
    </citation>
    <scope>NUCLEOTIDE SEQUENCE</scope>
</reference>
<keyword evidence="3" id="KW-0804">Transcription</keyword>
<dbReference type="PANTHER" id="PTHR33204">
    <property type="entry name" value="TRANSCRIPTIONAL REGULATOR, MARR FAMILY"/>
    <property type="match status" value="1"/>
</dbReference>
<comment type="caution">
    <text evidence="5">The sequence shown here is derived from an EMBL/GenBank/DDBJ whole genome shotgun (WGS) entry which is preliminary data.</text>
</comment>
<dbReference type="PROSITE" id="PS51118">
    <property type="entry name" value="HTH_HXLR"/>
    <property type="match status" value="1"/>
</dbReference>
<dbReference type="Pfam" id="PF01638">
    <property type="entry name" value="HxlR"/>
    <property type="match status" value="1"/>
</dbReference>
<gene>
    <name evidence="5" type="primary">yybR_7</name>
    <name evidence="5" type="ORF">GALL_301560</name>
</gene>
<feature type="domain" description="HTH hxlR-type" evidence="4">
    <location>
        <begin position="11"/>
        <end position="113"/>
    </location>
</feature>
<dbReference type="InterPro" id="IPR036390">
    <property type="entry name" value="WH_DNA-bd_sf"/>
</dbReference>
<dbReference type="EMBL" id="MLJW01000394">
    <property type="protein sequence ID" value="OIQ87973.1"/>
    <property type="molecule type" value="Genomic_DNA"/>
</dbReference>
<dbReference type="InterPro" id="IPR036388">
    <property type="entry name" value="WH-like_DNA-bd_sf"/>
</dbReference>
<organism evidence="5">
    <name type="scientific">mine drainage metagenome</name>
    <dbReference type="NCBI Taxonomy" id="410659"/>
    <lineage>
        <taxon>unclassified sequences</taxon>
        <taxon>metagenomes</taxon>
        <taxon>ecological metagenomes</taxon>
    </lineage>
</organism>
<dbReference type="Gene3D" id="1.10.10.10">
    <property type="entry name" value="Winged helix-like DNA-binding domain superfamily/Winged helix DNA-binding domain"/>
    <property type="match status" value="1"/>
</dbReference>
<keyword evidence="1" id="KW-0805">Transcription regulation</keyword>
<evidence type="ECO:0000313" key="5">
    <source>
        <dbReference type="EMBL" id="OIQ87973.1"/>
    </source>
</evidence>
<evidence type="ECO:0000259" key="4">
    <source>
        <dbReference type="PROSITE" id="PS51118"/>
    </source>
</evidence>
<name>A0A1J5RIL5_9ZZZZ</name>
<dbReference type="PANTHER" id="PTHR33204:SF29">
    <property type="entry name" value="TRANSCRIPTIONAL REGULATOR"/>
    <property type="match status" value="1"/>
</dbReference>
<protein>
    <submittedName>
        <fullName evidence="5">Putative HTH-type transcriptional regulator YybR</fullName>
    </submittedName>
</protein>